<comment type="caution">
    <text evidence="5">The sequence shown here is derived from an EMBL/GenBank/DDBJ whole genome shotgun (WGS) entry which is preliminary data.</text>
</comment>
<dbReference type="Proteomes" id="UP000248544">
    <property type="component" value="Unassembled WGS sequence"/>
</dbReference>
<dbReference type="GO" id="GO:0005737">
    <property type="term" value="C:cytoplasm"/>
    <property type="evidence" value="ECO:0007669"/>
    <property type="project" value="UniProtKB-ARBA"/>
</dbReference>
<accession>A0A2W2FC35</accession>
<reference evidence="5 6" key="1">
    <citation type="submission" date="2018-01" db="EMBL/GenBank/DDBJ databases">
        <title>Draft genome sequence of Sphaerisporangium sp. 7K107.</title>
        <authorList>
            <person name="Sahin N."/>
            <person name="Saygin H."/>
            <person name="Ay H."/>
        </authorList>
    </citation>
    <scope>NUCLEOTIDE SEQUENCE [LARGE SCALE GENOMIC DNA]</scope>
    <source>
        <strain evidence="5 6">7K107</strain>
    </source>
</reference>
<evidence type="ECO:0000313" key="6">
    <source>
        <dbReference type="Proteomes" id="UP000248544"/>
    </source>
</evidence>
<evidence type="ECO:0000256" key="4">
    <source>
        <dbReference type="ARBA" id="ARBA00023136"/>
    </source>
</evidence>
<comment type="subcellular location">
    <subcellularLocation>
        <location evidence="1">Golgi apparatus membrane</location>
        <topology evidence="1">Peripheral membrane protein</topology>
        <orientation evidence="1">Cytoplasmic side</orientation>
    </subcellularLocation>
</comment>
<dbReference type="EMBL" id="POUA01000443">
    <property type="protein sequence ID" value="PZG26025.1"/>
    <property type="molecule type" value="Genomic_DNA"/>
</dbReference>
<dbReference type="GO" id="GO:0012505">
    <property type="term" value="C:endomembrane system"/>
    <property type="evidence" value="ECO:0007669"/>
    <property type="project" value="UniProtKB-ARBA"/>
</dbReference>
<evidence type="ECO:0000256" key="1">
    <source>
        <dbReference type="ARBA" id="ARBA00004255"/>
    </source>
</evidence>
<dbReference type="GO" id="GO:0070273">
    <property type="term" value="F:phosphatidylinositol-4-phosphate binding"/>
    <property type="evidence" value="ECO:0007669"/>
    <property type="project" value="InterPro"/>
</dbReference>
<evidence type="ECO:0000256" key="2">
    <source>
        <dbReference type="ARBA" id="ARBA00023034"/>
    </source>
</evidence>
<keyword evidence="6" id="KW-1185">Reference proteome</keyword>
<dbReference type="AlphaFoldDB" id="A0A2W2FC35"/>
<keyword evidence="4" id="KW-0472">Membrane</keyword>
<dbReference type="InterPro" id="IPR008628">
    <property type="entry name" value="GPP34-like"/>
</dbReference>
<evidence type="ECO:0008006" key="7">
    <source>
        <dbReference type="Google" id="ProtNLM"/>
    </source>
</evidence>
<keyword evidence="2" id="KW-0333">Golgi apparatus</keyword>
<proteinExistence type="predicted"/>
<dbReference type="InterPro" id="IPR038261">
    <property type="entry name" value="GPP34-like_sf"/>
</dbReference>
<name>A0A2W2FC35_9ACTN</name>
<dbReference type="Pfam" id="PF05719">
    <property type="entry name" value="GPP34"/>
    <property type="match status" value="1"/>
</dbReference>
<keyword evidence="3" id="KW-0446">Lipid-binding</keyword>
<evidence type="ECO:0000313" key="5">
    <source>
        <dbReference type="EMBL" id="PZG26025.1"/>
    </source>
</evidence>
<protein>
    <recommendedName>
        <fullName evidence="7">GPP34 family phosphoprotein</fullName>
    </recommendedName>
</protein>
<dbReference type="Gene3D" id="1.10.3630.10">
    <property type="entry name" value="yeast vps74-n-term truncation variant domain like"/>
    <property type="match status" value="1"/>
</dbReference>
<gene>
    <name evidence="5" type="ORF">C1I98_34175</name>
</gene>
<evidence type="ECO:0000256" key="3">
    <source>
        <dbReference type="ARBA" id="ARBA00023121"/>
    </source>
</evidence>
<organism evidence="5 6">
    <name type="scientific">Spongiactinospora gelatinilytica</name>
    <dbReference type="NCBI Taxonomy" id="2666298"/>
    <lineage>
        <taxon>Bacteria</taxon>
        <taxon>Bacillati</taxon>
        <taxon>Actinomycetota</taxon>
        <taxon>Actinomycetes</taxon>
        <taxon>Streptosporangiales</taxon>
        <taxon>Streptosporangiaceae</taxon>
        <taxon>Spongiactinospora</taxon>
    </lineage>
</organism>
<sequence length="340" mass="36641">MVPPPRPPDHRVLPAQLTNGGCRGRRHRYLQVVDVLGGGANVEELHLPCRYLDRSGVILRSDDVGVQTPLGAGSSLRASASRAMSARHSSRSLAICPFLHFLPVGLYPMPDPRSSNDRFNDLAIRSPFVAGVDLSRTRLANDLFFAVHDNVSGRMRLHARLTGLGLAAAILGELMLAGRTTLASAAGRTRLVVLDATPPADALTRTALDHIIAEPSHRFRTWLQFFARTAATDVAARMTADGLLRPSAVRRLSRKQVPVDVNIAALSRGRVNLAIDRDEPLNVQDSVLLGLLVATGGSRLVLWEQNRRYVSDAIAALPAPLQGLIAQTEAAVGNSTISPR</sequence>